<comment type="caution">
    <text evidence="1">The sequence shown here is derived from an EMBL/GenBank/DDBJ whole genome shotgun (WGS) entry which is preliminary data.</text>
</comment>
<dbReference type="RefSeq" id="WP_267281155.1">
    <property type="nucleotide sequence ID" value="NZ_JAOVZV010000008.1"/>
</dbReference>
<name>A0ABT3Y370_9FLAO</name>
<dbReference type="Proteomes" id="UP001070176">
    <property type="component" value="Unassembled WGS sequence"/>
</dbReference>
<sequence>MRFLFSILIILFISSCKKDDKQNNEKRDFIVSKFNDDINKHFEEAKLKNPELAEIKEIKFYDYPKGAVNFIILNNGIVYFYNEELIWNWCGWSPDKTEVLRRKLSKDSLHQIHYNQIYSLLKDKSFEKSMKNHQGRLQTLSFSFENDTIKNFDIYKLLKNIDSLGYHSYNIRRIAPFESEVIKNN</sequence>
<reference evidence="1" key="1">
    <citation type="submission" date="2022-10" db="EMBL/GenBank/DDBJ databases">
        <title>Chryseobacterium sp. nov., a novel bacterial species.</title>
        <authorList>
            <person name="Cao Y."/>
        </authorList>
    </citation>
    <scope>NUCLEOTIDE SEQUENCE</scope>
    <source>
        <strain evidence="1">KC 927</strain>
    </source>
</reference>
<accession>A0ABT3Y370</accession>
<keyword evidence="2" id="KW-1185">Reference proteome</keyword>
<evidence type="ECO:0000313" key="1">
    <source>
        <dbReference type="EMBL" id="MCX8532598.1"/>
    </source>
</evidence>
<organism evidence="1 2">
    <name type="scientific">Chryseobacterium luquanense</name>
    <dbReference type="NCBI Taxonomy" id="2983766"/>
    <lineage>
        <taxon>Bacteria</taxon>
        <taxon>Pseudomonadati</taxon>
        <taxon>Bacteroidota</taxon>
        <taxon>Flavobacteriia</taxon>
        <taxon>Flavobacteriales</taxon>
        <taxon>Weeksellaceae</taxon>
        <taxon>Chryseobacterium group</taxon>
        <taxon>Chryseobacterium</taxon>
    </lineage>
</organism>
<protein>
    <recommendedName>
        <fullName evidence="3">Lipoprotein</fullName>
    </recommendedName>
</protein>
<proteinExistence type="predicted"/>
<evidence type="ECO:0000313" key="2">
    <source>
        <dbReference type="Proteomes" id="UP001070176"/>
    </source>
</evidence>
<gene>
    <name evidence="1" type="ORF">OEA66_09555</name>
</gene>
<dbReference type="EMBL" id="JAOVZV010000008">
    <property type="protein sequence ID" value="MCX8532598.1"/>
    <property type="molecule type" value="Genomic_DNA"/>
</dbReference>
<dbReference type="PROSITE" id="PS51257">
    <property type="entry name" value="PROKAR_LIPOPROTEIN"/>
    <property type="match status" value="1"/>
</dbReference>
<evidence type="ECO:0008006" key="3">
    <source>
        <dbReference type="Google" id="ProtNLM"/>
    </source>
</evidence>